<evidence type="ECO:0000256" key="2">
    <source>
        <dbReference type="ARBA" id="ARBA00022730"/>
    </source>
</evidence>
<dbReference type="GO" id="GO:0003735">
    <property type="term" value="F:structural constituent of ribosome"/>
    <property type="evidence" value="ECO:0007669"/>
    <property type="project" value="InterPro"/>
</dbReference>
<dbReference type="GO" id="GO:1990904">
    <property type="term" value="C:ribonucleoprotein complex"/>
    <property type="evidence" value="ECO:0007669"/>
    <property type="project" value="UniProtKB-KW"/>
</dbReference>
<dbReference type="EMBL" id="CP031356">
    <property type="protein sequence ID" value="AXK45313.1"/>
    <property type="molecule type" value="Genomic_DNA"/>
</dbReference>
<organism evidence="9 11">
    <name type="scientific">Brachybacterium saurashtrense</name>
    <dbReference type="NCBI Taxonomy" id="556288"/>
    <lineage>
        <taxon>Bacteria</taxon>
        <taxon>Bacillati</taxon>
        <taxon>Actinomycetota</taxon>
        <taxon>Actinomycetes</taxon>
        <taxon>Micrococcales</taxon>
        <taxon>Dermabacteraceae</taxon>
        <taxon>Brachybacterium</taxon>
    </lineage>
</organism>
<evidence type="ECO:0000256" key="6">
    <source>
        <dbReference type="HAMAP-Rule" id="MF_01363"/>
    </source>
</evidence>
<dbReference type="GO" id="GO:0006412">
    <property type="term" value="P:translation"/>
    <property type="evidence" value="ECO:0007669"/>
    <property type="project" value="UniProtKB-UniRule"/>
</dbReference>
<accession>A0A345YN11</accession>
<dbReference type="RefSeq" id="WP_115413065.1">
    <property type="nucleotide sequence ID" value="NZ_CP031356.1"/>
</dbReference>
<evidence type="ECO:0000313" key="11">
    <source>
        <dbReference type="Proteomes" id="UP000282185"/>
    </source>
</evidence>
<evidence type="ECO:0000313" key="8">
    <source>
        <dbReference type="EMBL" id="AXK45313.1"/>
    </source>
</evidence>
<dbReference type="EMBL" id="QSWH01000005">
    <property type="protein sequence ID" value="RRR21930.1"/>
    <property type="molecule type" value="Genomic_DNA"/>
</dbReference>
<comment type="function">
    <text evidence="6 7">This protein binds to 23S rRNA in the presence of protein L20.</text>
</comment>
<keyword evidence="3 6" id="KW-0694">RNA-binding</keyword>
<dbReference type="PANTHER" id="PTHR21349:SF0">
    <property type="entry name" value="LARGE RIBOSOMAL SUBUNIT PROTEIN BL21M"/>
    <property type="match status" value="1"/>
</dbReference>
<keyword evidence="4 6" id="KW-0689">Ribosomal protein</keyword>
<dbReference type="Pfam" id="PF00829">
    <property type="entry name" value="Ribosomal_L21p"/>
    <property type="match status" value="1"/>
</dbReference>
<proteinExistence type="inferred from homology"/>
<dbReference type="HAMAP" id="MF_01363">
    <property type="entry name" value="Ribosomal_bL21"/>
    <property type="match status" value="1"/>
</dbReference>
<evidence type="ECO:0000256" key="4">
    <source>
        <dbReference type="ARBA" id="ARBA00022980"/>
    </source>
</evidence>
<dbReference type="Proteomes" id="UP000282185">
    <property type="component" value="Unassembled WGS sequence"/>
</dbReference>
<dbReference type="AlphaFoldDB" id="A0A345YN11"/>
<protein>
    <recommendedName>
        <fullName evidence="6">Large ribosomal subunit protein bL21</fullName>
    </recommendedName>
</protein>
<evidence type="ECO:0000313" key="10">
    <source>
        <dbReference type="Proteomes" id="UP000254236"/>
    </source>
</evidence>
<gene>
    <name evidence="6 9" type="primary">rplU</name>
    <name evidence="8" type="ORF">DWV08_06565</name>
    <name evidence="9" type="ORF">DXU92_11505</name>
</gene>
<evidence type="ECO:0000256" key="1">
    <source>
        <dbReference type="ARBA" id="ARBA00008563"/>
    </source>
</evidence>
<evidence type="ECO:0000256" key="7">
    <source>
        <dbReference type="RuleBase" id="RU000562"/>
    </source>
</evidence>
<dbReference type="InterPro" id="IPR018258">
    <property type="entry name" value="Ribosomal_bL21_CS"/>
</dbReference>
<reference evidence="9 11" key="2">
    <citation type="submission" date="2018-08" db="EMBL/GenBank/DDBJ databases">
        <title>Brachybacterium saurashtrense DSM 23186.</title>
        <authorList>
            <person name="Li Y."/>
        </authorList>
    </citation>
    <scope>NUCLEOTIDE SEQUENCE [LARGE SCALE GENOMIC DNA]</scope>
    <source>
        <strain evidence="9 11">DSM 23186</strain>
    </source>
</reference>
<comment type="similarity">
    <text evidence="1 6 7">Belongs to the bacterial ribosomal protein bL21 family.</text>
</comment>
<sequence>MVYAIVRAGGRQEKVSVGDTIVINRVAGEAGDSIDLAPVLLVDGDTVTSAQDELAKVKVTAEKVEDLRGEKIRILRYKNKTGYKKRQGHRQELTRLKITGIA</sequence>
<dbReference type="NCBIfam" id="TIGR00061">
    <property type="entry name" value="L21"/>
    <property type="match status" value="1"/>
</dbReference>
<keyword evidence="10" id="KW-1185">Reference proteome</keyword>
<name>A0A345YN11_9MICO</name>
<dbReference type="OrthoDB" id="9813334at2"/>
<dbReference type="GO" id="GO:0005737">
    <property type="term" value="C:cytoplasm"/>
    <property type="evidence" value="ECO:0007669"/>
    <property type="project" value="UniProtKB-ARBA"/>
</dbReference>
<dbReference type="InterPro" id="IPR028909">
    <property type="entry name" value="bL21-like"/>
</dbReference>
<dbReference type="GO" id="GO:0005840">
    <property type="term" value="C:ribosome"/>
    <property type="evidence" value="ECO:0007669"/>
    <property type="project" value="UniProtKB-KW"/>
</dbReference>
<dbReference type="Proteomes" id="UP000254236">
    <property type="component" value="Chromosome"/>
</dbReference>
<dbReference type="PANTHER" id="PTHR21349">
    <property type="entry name" value="50S RIBOSOMAL PROTEIN L21"/>
    <property type="match status" value="1"/>
</dbReference>
<evidence type="ECO:0000256" key="3">
    <source>
        <dbReference type="ARBA" id="ARBA00022884"/>
    </source>
</evidence>
<dbReference type="GO" id="GO:0019843">
    <property type="term" value="F:rRNA binding"/>
    <property type="evidence" value="ECO:0007669"/>
    <property type="project" value="UniProtKB-UniRule"/>
</dbReference>
<dbReference type="InterPro" id="IPR001787">
    <property type="entry name" value="Ribosomal_bL21"/>
</dbReference>
<evidence type="ECO:0000313" key="9">
    <source>
        <dbReference type="EMBL" id="RRR21930.1"/>
    </source>
</evidence>
<dbReference type="InterPro" id="IPR036164">
    <property type="entry name" value="bL21-like_sf"/>
</dbReference>
<dbReference type="KEGG" id="bsau:DWV08_06565"/>
<evidence type="ECO:0000256" key="5">
    <source>
        <dbReference type="ARBA" id="ARBA00023274"/>
    </source>
</evidence>
<keyword evidence="5 6" id="KW-0687">Ribonucleoprotein</keyword>
<dbReference type="PROSITE" id="PS01169">
    <property type="entry name" value="RIBOSOMAL_L21"/>
    <property type="match status" value="1"/>
</dbReference>
<dbReference type="SUPFAM" id="SSF141091">
    <property type="entry name" value="L21p-like"/>
    <property type="match status" value="1"/>
</dbReference>
<reference evidence="8 10" key="1">
    <citation type="submission" date="2018-07" db="EMBL/GenBank/DDBJ databases">
        <title>Brachybacterium saurashtrense DSM 23186 genome sequence.</title>
        <authorList>
            <person name="Guo L."/>
        </authorList>
    </citation>
    <scope>NUCLEOTIDE SEQUENCE [LARGE SCALE GENOMIC DNA]</scope>
    <source>
        <strain evidence="8 10">DSM 23186</strain>
    </source>
</reference>
<keyword evidence="2 6" id="KW-0699">rRNA-binding</keyword>
<comment type="subunit">
    <text evidence="6">Part of the 50S ribosomal subunit. Contacts protein L20.</text>
</comment>